<accession>A0ABU6GC86</accession>
<dbReference type="EMBL" id="JARLKY010000090">
    <property type="protein sequence ID" value="MEC0231254.1"/>
    <property type="molecule type" value="Genomic_DNA"/>
</dbReference>
<comment type="caution">
    <text evidence="1">The sequence shown here is derived from an EMBL/GenBank/DDBJ whole genome shotgun (WGS) entry which is preliminary data.</text>
</comment>
<protein>
    <submittedName>
        <fullName evidence="1">Uncharacterized protein</fullName>
    </submittedName>
</protein>
<evidence type="ECO:0000313" key="1">
    <source>
        <dbReference type="EMBL" id="MEC0231254.1"/>
    </source>
</evidence>
<name>A0ABU6GC86_9BACL</name>
<sequence>MKQILENPIIKERIGVQIPIVNPRRVTAECSYKECRENVYAGDIVIQFDEDWFCNERCLCKHMGAIRRVAR</sequence>
<evidence type="ECO:0000313" key="2">
    <source>
        <dbReference type="Proteomes" id="UP001338137"/>
    </source>
</evidence>
<reference evidence="1 2" key="1">
    <citation type="submission" date="2023-03" db="EMBL/GenBank/DDBJ databases">
        <title>Bacillus Genome Sequencing.</title>
        <authorList>
            <person name="Dunlap C."/>
        </authorList>
    </citation>
    <scope>NUCLEOTIDE SEQUENCE [LARGE SCALE GENOMIC DNA]</scope>
    <source>
        <strain evidence="1 2">BD-533</strain>
    </source>
</reference>
<proteinExistence type="predicted"/>
<keyword evidence="2" id="KW-1185">Reference proteome</keyword>
<organism evidence="1 2">
    <name type="scientific">Paenibacillus alba</name>
    <dbReference type="NCBI Taxonomy" id="1197127"/>
    <lineage>
        <taxon>Bacteria</taxon>
        <taxon>Bacillati</taxon>
        <taxon>Bacillota</taxon>
        <taxon>Bacilli</taxon>
        <taxon>Bacillales</taxon>
        <taxon>Paenibacillaceae</taxon>
        <taxon>Paenibacillus</taxon>
    </lineage>
</organism>
<dbReference type="Proteomes" id="UP001338137">
    <property type="component" value="Unassembled WGS sequence"/>
</dbReference>
<dbReference type="RefSeq" id="WP_326075221.1">
    <property type="nucleotide sequence ID" value="NZ_JARLKY010000090.1"/>
</dbReference>
<gene>
    <name evidence="1" type="ORF">P4I72_29570</name>
</gene>